<dbReference type="EMBL" id="BSSV01000002">
    <property type="protein sequence ID" value="GLX84946.1"/>
    <property type="molecule type" value="Genomic_DNA"/>
</dbReference>
<dbReference type="Gene3D" id="2.40.128.590">
    <property type="entry name" value="CpcT/CpeT domain"/>
    <property type="match status" value="1"/>
</dbReference>
<dbReference type="PANTHER" id="PTHR35137">
    <property type="entry name" value="CHROMOPHORE LYASE CRL, CHLOROPLASTIC"/>
    <property type="match status" value="1"/>
</dbReference>
<keyword evidence="5" id="KW-1185">Reference proteome</keyword>
<dbReference type="HAMAP" id="MF_01460">
    <property type="entry name" value="Chrphore_lyase_CpxT"/>
    <property type="match status" value="1"/>
</dbReference>
<dbReference type="PANTHER" id="PTHR35137:SF1">
    <property type="entry name" value="CHROMOPHORE LYASE CRL, CHLOROPLASTIC"/>
    <property type="match status" value="1"/>
</dbReference>
<gene>
    <name evidence="4" type="primary">cpcT1</name>
    <name evidence="4" type="ORF">tloyanaT_11980</name>
</gene>
<organism evidence="4 5">
    <name type="scientific">Thalassotalea loyana</name>
    <dbReference type="NCBI Taxonomy" id="280483"/>
    <lineage>
        <taxon>Bacteria</taxon>
        <taxon>Pseudomonadati</taxon>
        <taxon>Pseudomonadota</taxon>
        <taxon>Gammaproteobacteria</taxon>
        <taxon>Alteromonadales</taxon>
        <taxon>Colwelliaceae</taxon>
        <taxon>Thalassotalea</taxon>
    </lineage>
</organism>
<comment type="similarity">
    <text evidence="1">Belongs to the CpcT/CpeT biliprotein lyase family.</text>
</comment>
<evidence type="ECO:0000256" key="2">
    <source>
        <dbReference type="ARBA" id="ARBA00023239"/>
    </source>
</evidence>
<reference evidence="4 5" key="1">
    <citation type="submission" date="2023-03" db="EMBL/GenBank/DDBJ databases">
        <title>Thalassotalea loyana LMG 22536T draft genome sequence.</title>
        <authorList>
            <person name="Sawabe T."/>
        </authorList>
    </citation>
    <scope>NUCLEOTIDE SEQUENCE [LARGE SCALE GENOMIC DNA]</scope>
    <source>
        <strain evidence="4 5">LMG 22536</strain>
    </source>
</reference>
<dbReference type="CDD" id="cd16338">
    <property type="entry name" value="CpcT"/>
    <property type="match status" value="1"/>
</dbReference>
<evidence type="ECO:0000256" key="1">
    <source>
        <dbReference type="ARBA" id="ARBA00008206"/>
    </source>
</evidence>
<dbReference type="InterPro" id="IPR010404">
    <property type="entry name" value="CpcT/CpeT"/>
</dbReference>
<accession>A0ABQ6HDG6</accession>
<name>A0ABQ6HDG6_9GAMM</name>
<dbReference type="GO" id="GO:0016829">
    <property type="term" value="F:lyase activity"/>
    <property type="evidence" value="ECO:0007669"/>
    <property type="project" value="UniProtKB-KW"/>
</dbReference>
<comment type="caution">
    <text evidence="4">The sequence shown here is derived from an EMBL/GenBank/DDBJ whole genome shotgun (WGS) entry which is preliminary data.</text>
</comment>
<evidence type="ECO:0000256" key="3">
    <source>
        <dbReference type="SAM" id="SignalP"/>
    </source>
</evidence>
<evidence type="ECO:0000313" key="4">
    <source>
        <dbReference type="EMBL" id="GLX84946.1"/>
    </source>
</evidence>
<protein>
    <submittedName>
        <fullName evidence="4">Chromophore lyase CpcT/CpeT 1</fullName>
    </submittedName>
</protein>
<sequence length="207" mass="23326">MNLRSIIATLALTIPSLSHADDLTKLADWMTGSFNSKAQSISNESYYNINLEMAQIWPDSKEAIWLYVEQAVATSLDKPYRQRIYKLEQQGDKYISTVYSLPNPSAVVGAWQHLEKLEGLTPDSLLIRKGCHINITHEKTTDTYTGSTDEKHCSSKLRGASYATSHVEIKSDVLTSWDQGFDEADKQVWGAIQGPYIFDKVKNYSVK</sequence>
<feature type="chain" id="PRO_5046065552" evidence="3">
    <location>
        <begin position="21"/>
        <end position="207"/>
    </location>
</feature>
<dbReference type="Pfam" id="PF06206">
    <property type="entry name" value="CpeT"/>
    <property type="match status" value="1"/>
</dbReference>
<dbReference type="RefSeq" id="WP_284296638.1">
    <property type="nucleotide sequence ID" value="NZ_BSSV01000002.1"/>
</dbReference>
<feature type="signal peptide" evidence="3">
    <location>
        <begin position="1"/>
        <end position="20"/>
    </location>
</feature>
<keyword evidence="3" id="KW-0732">Signal</keyword>
<dbReference type="InterPro" id="IPR038672">
    <property type="entry name" value="CpcT/CpeT_sf"/>
</dbReference>
<proteinExistence type="inferred from homology"/>
<evidence type="ECO:0000313" key="5">
    <source>
        <dbReference type="Proteomes" id="UP001157134"/>
    </source>
</evidence>
<dbReference type="Proteomes" id="UP001157134">
    <property type="component" value="Unassembled WGS sequence"/>
</dbReference>
<keyword evidence="2 4" id="KW-0456">Lyase</keyword>